<dbReference type="Proteomes" id="UP000076154">
    <property type="component" value="Unassembled WGS sequence"/>
</dbReference>
<protein>
    <submittedName>
        <fullName evidence="2">Uncharacterized protein</fullName>
    </submittedName>
</protein>
<evidence type="ECO:0000313" key="3">
    <source>
        <dbReference type="Proteomes" id="UP000076154"/>
    </source>
</evidence>
<name>A0A369JNL5_HYPMA</name>
<organism evidence="2 3">
    <name type="scientific">Hypsizygus marmoreus</name>
    <name type="common">White beech mushroom</name>
    <name type="synonym">Agaricus marmoreus</name>
    <dbReference type="NCBI Taxonomy" id="39966"/>
    <lineage>
        <taxon>Eukaryota</taxon>
        <taxon>Fungi</taxon>
        <taxon>Dikarya</taxon>
        <taxon>Basidiomycota</taxon>
        <taxon>Agaricomycotina</taxon>
        <taxon>Agaricomycetes</taxon>
        <taxon>Agaricomycetidae</taxon>
        <taxon>Agaricales</taxon>
        <taxon>Tricholomatineae</taxon>
        <taxon>Lyophyllaceae</taxon>
        <taxon>Hypsizygus</taxon>
    </lineage>
</organism>
<accession>A0A369JNL5</accession>
<gene>
    <name evidence="2" type="ORF">Hypma_010977</name>
</gene>
<comment type="caution">
    <text evidence="2">The sequence shown here is derived from an EMBL/GenBank/DDBJ whole genome shotgun (WGS) entry which is preliminary data.</text>
</comment>
<dbReference type="EMBL" id="LUEZ02000053">
    <property type="protein sequence ID" value="RDB21965.1"/>
    <property type="molecule type" value="Genomic_DNA"/>
</dbReference>
<evidence type="ECO:0000313" key="2">
    <source>
        <dbReference type="EMBL" id="RDB21965.1"/>
    </source>
</evidence>
<reference evidence="2" key="1">
    <citation type="submission" date="2018-04" db="EMBL/GenBank/DDBJ databases">
        <title>Whole genome sequencing of Hypsizygus marmoreus.</title>
        <authorList>
            <person name="Choi I.-G."/>
            <person name="Min B."/>
            <person name="Kim J.-G."/>
            <person name="Kim S."/>
            <person name="Oh Y.-L."/>
            <person name="Kong W.-S."/>
            <person name="Park H."/>
            <person name="Jeong J."/>
            <person name="Song E.-S."/>
        </authorList>
    </citation>
    <scope>NUCLEOTIDE SEQUENCE [LARGE SCALE GENOMIC DNA]</scope>
    <source>
        <strain evidence="2">51987-8</strain>
    </source>
</reference>
<feature type="transmembrane region" description="Helical" evidence="1">
    <location>
        <begin position="40"/>
        <end position="58"/>
    </location>
</feature>
<evidence type="ECO:0000256" key="1">
    <source>
        <dbReference type="SAM" id="Phobius"/>
    </source>
</evidence>
<keyword evidence="1" id="KW-0472">Membrane</keyword>
<feature type="transmembrane region" description="Helical" evidence="1">
    <location>
        <begin position="12"/>
        <end position="31"/>
    </location>
</feature>
<keyword evidence="3" id="KW-1185">Reference proteome</keyword>
<dbReference type="AlphaFoldDB" id="A0A369JNL5"/>
<keyword evidence="1" id="KW-0812">Transmembrane</keyword>
<dbReference type="InParanoid" id="A0A369JNL5"/>
<sequence>MSTSPKDLTISYPLLLVLVYQGLLSLLLDFLTDSPRLSDLSFYIILVNIFPVSMWHSLLGVSEGGFVMSIAWAQAVRGVWKKGFPSTTDITIPAVILATLYFAFIAALMIVLSVHFTGTKPTWVVGGLARVGSGVVDKTKWLWRRISSAPVFADLNPTA</sequence>
<proteinExistence type="predicted"/>
<feature type="transmembrane region" description="Helical" evidence="1">
    <location>
        <begin position="90"/>
        <end position="112"/>
    </location>
</feature>
<keyword evidence="1" id="KW-1133">Transmembrane helix</keyword>